<sequence>MSDKNELNWEEYEAITKYIYEALGAQYGIKVKDYGRKCKVKGKSGVEHQVDVLTEQFEGERKLLTAIECKYLKKKVNKDIVMKLSETMLDSGIASGIIVSKTGFTRDTITFAEYKGIKLVELREAGEDDADFKKTFEIGTLDTHINMMVSRANVTSIDFGSITIAGEAEIMAMYYANLHDSYGRVIPFGTYLRAFSDDLESSGELLKTTTISFPLSSKLFWKRSNEEIAVEKISITGFFTKTDKSSRRSFLLTDQVWMISIRPTNHIFPD</sequence>
<gene>
    <name evidence="2" type="ORF">GCM10011386_48170</name>
</gene>
<keyword evidence="3" id="KW-1185">Reference proteome</keyword>
<evidence type="ECO:0000259" key="1">
    <source>
        <dbReference type="Pfam" id="PF04471"/>
    </source>
</evidence>
<name>A0ABQ1MZV5_9SPHI</name>
<reference evidence="3" key="1">
    <citation type="journal article" date="2019" name="Int. J. Syst. Evol. Microbiol.">
        <title>The Global Catalogue of Microorganisms (GCM) 10K type strain sequencing project: providing services to taxonomists for standard genome sequencing and annotation.</title>
        <authorList>
            <consortium name="The Broad Institute Genomics Platform"/>
            <consortium name="The Broad Institute Genome Sequencing Center for Infectious Disease"/>
            <person name="Wu L."/>
            <person name="Ma J."/>
        </authorList>
    </citation>
    <scope>NUCLEOTIDE SEQUENCE [LARGE SCALE GENOMIC DNA]</scope>
    <source>
        <strain evidence="3">CGMCC 1.15342</strain>
    </source>
</reference>
<comment type="caution">
    <text evidence="2">The sequence shown here is derived from an EMBL/GenBank/DDBJ whole genome shotgun (WGS) entry which is preliminary data.</text>
</comment>
<feature type="domain" description="Restriction endonuclease type IV Mrr" evidence="1">
    <location>
        <begin position="6"/>
        <end position="121"/>
    </location>
</feature>
<organism evidence="2 3">
    <name type="scientific">Parapedobacter defluvii</name>
    <dbReference type="NCBI Taxonomy" id="2045106"/>
    <lineage>
        <taxon>Bacteria</taxon>
        <taxon>Pseudomonadati</taxon>
        <taxon>Bacteroidota</taxon>
        <taxon>Sphingobacteriia</taxon>
        <taxon>Sphingobacteriales</taxon>
        <taxon>Sphingobacteriaceae</taxon>
        <taxon>Parapedobacter</taxon>
    </lineage>
</organism>
<dbReference type="InterPro" id="IPR007560">
    <property type="entry name" value="Restrct_endonuc_IV_Mrr"/>
</dbReference>
<dbReference type="InterPro" id="IPR011856">
    <property type="entry name" value="tRNA_endonuc-like_dom_sf"/>
</dbReference>
<evidence type="ECO:0000313" key="3">
    <source>
        <dbReference type="Proteomes" id="UP000597338"/>
    </source>
</evidence>
<dbReference type="SUPFAM" id="SSF52980">
    <property type="entry name" value="Restriction endonuclease-like"/>
    <property type="match status" value="1"/>
</dbReference>
<protein>
    <recommendedName>
        <fullName evidence="1">Restriction endonuclease type IV Mrr domain-containing protein</fullName>
    </recommendedName>
</protein>
<dbReference type="InterPro" id="IPR011335">
    <property type="entry name" value="Restrct_endonuc-II-like"/>
</dbReference>
<proteinExistence type="predicted"/>
<dbReference type="Pfam" id="PF04471">
    <property type="entry name" value="Mrr_cat"/>
    <property type="match status" value="1"/>
</dbReference>
<dbReference type="Gene3D" id="3.40.1350.10">
    <property type="match status" value="1"/>
</dbReference>
<evidence type="ECO:0000313" key="2">
    <source>
        <dbReference type="EMBL" id="GGC50339.1"/>
    </source>
</evidence>
<dbReference type="Proteomes" id="UP000597338">
    <property type="component" value="Unassembled WGS sequence"/>
</dbReference>
<dbReference type="EMBL" id="BMIK01000040">
    <property type="protein sequence ID" value="GGC50339.1"/>
    <property type="molecule type" value="Genomic_DNA"/>
</dbReference>
<dbReference type="RefSeq" id="WP_188754040.1">
    <property type="nucleotide sequence ID" value="NZ_BMIK01000040.1"/>
</dbReference>
<accession>A0ABQ1MZV5</accession>